<accession>A0AAU9I443</accession>
<name>A0AAU9I443_9CILI</name>
<proteinExistence type="predicted"/>
<organism evidence="1 2">
    <name type="scientific">Blepharisma stoltei</name>
    <dbReference type="NCBI Taxonomy" id="1481888"/>
    <lineage>
        <taxon>Eukaryota</taxon>
        <taxon>Sar</taxon>
        <taxon>Alveolata</taxon>
        <taxon>Ciliophora</taxon>
        <taxon>Postciliodesmatophora</taxon>
        <taxon>Heterotrichea</taxon>
        <taxon>Heterotrichida</taxon>
        <taxon>Blepharismidae</taxon>
        <taxon>Blepharisma</taxon>
    </lineage>
</organism>
<gene>
    <name evidence="1" type="ORF">BSTOLATCC_MIC1621</name>
</gene>
<dbReference type="AlphaFoldDB" id="A0AAU9I443"/>
<reference evidence="1" key="1">
    <citation type="submission" date="2021-09" db="EMBL/GenBank/DDBJ databases">
        <authorList>
            <consortium name="AG Swart"/>
            <person name="Singh M."/>
            <person name="Singh A."/>
            <person name="Seah K."/>
            <person name="Emmerich C."/>
        </authorList>
    </citation>
    <scope>NUCLEOTIDE SEQUENCE</scope>
    <source>
        <strain evidence="1">ATCC30299</strain>
    </source>
</reference>
<evidence type="ECO:0000313" key="2">
    <source>
        <dbReference type="Proteomes" id="UP001162131"/>
    </source>
</evidence>
<comment type="caution">
    <text evidence="1">The sequence shown here is derived from an EMBL/GenBank/DDBJ whole genome shotgun (WGS) entry which is preliminary data.</text>
</comment>
<keyword evidence="2" id="KW-1185">Reference proteome</keyword>
<dbReference type="Proteomes" id="UP001162131">
    <property type="component" value="Unassembled WGS sequence"/>
</dbReference>
<dbReference type="EMBL" id="CAJZBQ010000002">
    <property type="protein sequence ID" value="CAG9310203.1"/>
    <property type="molecule type" value="Genomic_DNA"/>
</dbReference>
<evidence type="ECO:0000313" key="1">
    <source>
        <dbReference type="EMBL" id="CAG9310203.1"/>
    </source>
</evidence>
<sequence>MASLTLHSLQVKQLDICTSFSFFGIDQKFKFLCGQPSFSSSSMQQKSIVYSLKTGADKQGGDGDRELHFISVTASSSEEEKRRCSSWLIKRIHHINSSKFFQRTS</sequence>
<protein>
    <submittedName>
        <fullName evidence="1">Uncharacterized protein</fullName>
    </submittedName>
</protein>